<comment type="caution">
    <text evidence="1">The sequence shown here is derived from an EMBL/GenBank/DDBJ whole genome shotgun (WGS) entry which is preliminary data.</text>
</comment>
<dbReference type="AlphaFoldDB" id="A0A178IR65"/>
<sequence>MTTLYDIALDHARDAAGVAFPIEIARHHDGPAATRVFIVLAVANVGGKRDVFATLTACHTDPEGAWMETVDARGLLDRVGERSLADGLDALHFESGTPTYINTFDGLTEHASSMFEI</sequence>
<gene>
    <name evidence="1" type="ORF">AW736_26325</name>
</gene>
<protein>
    <submittedName>
        <fullName evidence="1">Uncharacterized protein</fullName>
    </submittedName>
</protein>
<keyword evidence="2" id="KW-1185">Reference proteome</keyword>
<evidence type="ECO:0000313" key="1">
    <source>
        <dbReference type="EMBL" id="OAM91899.1"/>
    </source>
</evidence>
<dbReference type="RefSeq" id="WP_068773265.1">
    <property type="nucleotide sequence ID" value="NZ_KV441849.1"/>
</dbReference>
<dbReference type="STRING" id="1184151.AW736_26325"/>
<accession>A0A178IR65</accession>
<reference evidence="1 2" key="1">
    <citation type="submission" date="2016-01" db="EMBL/GenBank/DDBJ databases">
        <title>High potential of lignocellulose degradation of a new Verrucomicrobia species.</title>
        <authorList>
            <person name="Wang Y."/>
            <person name="Shi Y."/>
            <person name="Qiu Z."/>
            <person name="Liu S."/>
            <person name="Yang H."/>
        </authorList>
    </citation>
    <scope>NUCLEOTIDE SEQUENCE [LARGE SCALE GENOMIC DNA]</scope>
    <source>
        <strain evidence="1 2">TSB47</strain>
    </source>
</reference>
<proteinExistence type="predicted"/>
<evidence type="ECO:0000313" key="2">
    <source>
        <dbReference type="Proteomes" id="UP000078486"/>
    </source>
</evidence>
<dbReference type="Proteomes" id="UP000078486">
    <property type="component" value="Unassembled WGS sequence"/>
</dbReference>
<name>A0A178IR65_9BACT</name>
<dbReference type="EMBL" id="LRRQ01000003">
    <property type="protein sequence ID" value="OAM91899.1"/>
    <property type="molecule type" value="Genomic_DNA"/>
</dbReference>
<organism evidence="1 2">
    <name type="scientific">Termitidicoccus mucosus</name>
    <dbReference type="NCBI Taxonomy" id="1184151"/>
    <lineage>
        <taxon>Bacteria</taxon>
        <taxon>Pseudomonadati</taxon>
        <taxon>Verrucomicrobiota</taxon>
        <taxon>Opitutia</taxon>
        <taxon>Opitutales</taxon>
        <taxon>Opitutaceae</taxon>
        <taxon>Termitidicoccus</taxon>
    </lineage>
</organism>